<dbReference type="InterPro" id="IPR011047">
    <property type="entry name" value="Quinoprotein_ADH-like_sf"/>
</dbReference>
<comment type="subunit">
    <text evidence="3">Component of the ER membrane protein complex (EMC).</text>
</comment>
<evidence type="ECO:0000256" key="12">
    <source>
        <dbReference type="SAM" id="SignalP"/>
    </source>
</evidence>
<feature type="coiled-coil region" evidence="11">
    <location>
        <begin position="462"/>
        <end position="489"/>
    </location>
</feature>
<protein>
    <recommendedName>
        <fullName evidence="4">ER membrane protein complex subunit 1</fullName>
    </recommendedName>
</protein>
<reference evidence="15" key="2">
    <citation type="submission" date="2024-10" db="UniProtKB">
        <authorList>
            <consortium name="EnsemblProtists"/>
        </authorList>
    </citation>
    <scope>IDENTIFICATION</scope>
</reference>
<dbReference type="AlphaFoldDB" id="A0A0D3J2X4"/>
<keyword evidence="5" id="KW-0812">Transmembrane</keyword>
<dbReference type="EnsemblProtists" id="EOD17859">
    <property type="protein sequence ID" value="EOD17859"/>
    <property type="gene ID" value="EMIHUDRAFT_464163"/>
</dbReference>
<organism evidence="15 16">
    <name type="scientific">Emiliania huxleyi (strain CCMP1516)</name>
    <dbReference type="NCBI Taxonomy" id="280463"/>
    <lineage>
        <taxon>Eukaryota</taxon>
        <taxon>Haptista</taxon>
        <taxon>Haptophyta</taxon>
        <taxon>Prymnesiophyceae</taxon>
        <taxon>Isochrysidales</taxon>
        <taxon>Noelaerhabdaceae</taxon>
        <taxon>Emiliania</taxon>
    </lineage>
</organism>
<evidence type="ECO:0000256" key="1">
    <source>
        <dbReference type="ARBA" id="ARBA00004115"/>
    </source>
</evidence>
<comment type="subcellular location">
    <subcellularLocation>
        <location evidence="1">Endoplasmic reticulum membrane</location>
        <topology evidence="1">Single-pass type I membrane protein</topology>
    </subcellularLocation>
</comment>
<comment type="similarity">
    <text evidence="2">Belongs to the EMC1 family.</text>
</comment>
<reference evidence="16" key="1">
    <citation type="journal article" date="2013" name="Nature">
        <title>Pan genome of the phytoplankton Emiliania underpins its global distribution.</title>
        <authorList>
            <person name="Read B.A."/>
            <person name="Kegel J."/>
            <person name="Klute M.J."/>
            <person name="Kuo A."/>
            <person name="Lefebvre S.C."/>
            <person name="Maumus F."/>
            <person name="Mayer C."/>
            <person name="Miller J."/>
            <person name="Monier A."/>
            <person name="Salamov A."/>
            <person name="Young J."/>
            <person name="Aguilar M."/>
            <person name="Claverie J.M."/>
            <person name="Frickenhaus S."/>
            <person name="Gonzalez K."/>
            <person name="Herman E.K."/>
            <person name="Lin Y.C."/>
            <person name="Napier J."/>
            <person name="Ogata H."/>
            <person name="Sarno A.F."/>
            <person name="Shmutz J."/>
            <person name="Schroeder D."/>
            <person name="de Vargas C."/>
            <person name="Verret F."/>
            <person name="von Dassow P."/>
            <person name="Valentin K."/>
            <person name="Van de Peer Y."/>
            <person name="Wheeler G."/>
            <person name="Dacks J.B."/>
            <person name="Delwiche C.F."/>
            <person name="Dyhrman S.T."/>
            <person name="Glockner G."/>
            <person name="John U."/>
            <person name="Richards T."/>
            <person name="Worden A.Z."/>
            <person name="Zhang X."/>
            <person name="Grigoriev I.V."/>
            <person name="Allen A.E."/>
            <person name="Bidle K."/>
            <person name="Borodovsky M."/>
            <person name="Bowler C."/>
            <person name="Brownlee C."/>
            <person name="Cock J.M."/>
            <person name="Elias M."/>
            <person name="Gladyshev V.N."/>
            <person name="Groth M."/>
            <person name="Guda C."/>
            <person name="Hadaegh A."/>
            <person name="Iglesias-Rodriguez M.D."/>
            <person name="Jenkins J."/>
            <person name="Jones B.M."/>
            <person name="Lawson T."/>
            <person name="Leese F."/>
            <person name="Lindquist E."/>
            <person name="Lobanov A."/>
            <person name="Lomsadze A."/>
            <person name="Malik S.B."/>
            <person name="Marsh M.E."/>
            <person name="Mackinder L."/>
            <person name="Mock T."/>
            <person name="Mueller-Roeber B."/>
            <person name="Pagarete A."/>
            <person name="Parker M."/>
            <person name="Probert I."/>
            <person name="Quesneville H."/>
            <person name="Raines C."/>
            <person name="Rensing S.A."/>
            <person name="Riano-Pachon D.M."/>
            <person name="Richier S."/>
            <person name="Rokitta S."/>
            <person name="Shiraiwa Y."/>
            <person name="Soanes D.M."/>
            <person name="van der Giezen M."/>
            <person name="Wahlund T.M."/>
            <person name="Williams B."/>
            <person name="Wilson W."/>
            <person name="Wolfe G."/>
            <person name="Wurch L.L."/>
        </authorList>
    </citation>
    <scope>NUCLEOTIDE SEQUENCE</scope>
</reference>
<keyword evidence="8" id="KW-1133">Transmembrane helix</keyword>
<evidence type="ECO:0000256" key="4">
    <source>
        <dbReference type="ARBA" id="ARBA00020824"/>
    </source>
</evidence>
<dbReference type="GO" id="GO:0034975">
    <property type="term" value="P:protein folding in endoplasmic reticulum"/>
    <property type="evidence" value="ECO:0007669"/>
    <property type="project" value="TreeGrafter"/>
</dbReference>
<evidence type="ECO:0000313" key="15">
    <source>
        <dbReference type="EnsemblProtists" id="EOD17859"/>
    </source>
</evidence>
<evidence type="ECO:0000256" key="11">
    <source>
        <dbReference type="SAM" id="Coils"/>
    </source>
</evidence>
<dbReference type="GO" id="GO:0072546">
    <property type="term" value="C:EMC complex"/>
    <property type="evidence" value="ECO:0007669"/>
    <property type="project" value="InterPro"/>
</dbReference>
<feature type="domain" description="EMC1 first beta-propeller" evidence="14">
    <location>
        <begin position="15"/>
        <end position="425"/>
    </location>
</feature>
<evidence type="ECO:0000256" key="2">
    <source>
        <dbReference type="ARBA" id="ARBA00007904"/>
    </source>
</evidence>
<dbReference type="eggNOG" id="KOG2103">
    <property type="taxonomic scope" value="Eukaryota"/>
</dbReference>
<evidence type="ECO:0000256" key="9">
    <source>
        <dbReference type="ARBA" id="ARBA00023136"/>
    </source>
</evidence>
<dbReference type="InterPro" id="IPR015943">
    <property type="entry name" value="WD40/YVTN_repeat-like_dom_sf"/>
</dbReference>
<evidence type="ECO:0000256" key="5">
    <source>
        <dbReference type="ARBA" id="ARBA00022692"/>
    </source>
</evidence>
<keyword evidence="10" id="KW-0325">Glycoprotein</keyword>
<dbReference type="InterPro" id="IPR011678">
    <property type="entry name" value="EMC1_C"/>
</dbReference>
<dbReference type="HOGENOM" id="CLU_005034_2_0_1"/>
<dbReference type="RefSeq" id="XP_005770288.1">
    <property type="nucleotide sequence ID" value="XM_005770231.1"/>
</dbReference>
<dbReference type="SUPFAM" id="SSF50998">
    <property type="entry name" value="Quinoprotein alcohol dehydrogenase-like"/>
    <property type="match status" value="1"/>
</dbReference>
<evidence type="ECO:0000256" key="8">
    <source>
        <dbReference type="ARBA" id="ARBA00022989"/>
    </source>
</evidence>
<dbReference type="PANTHER" id="PTHR21573">
    <property type="entry name" value="ER MEMBRANE PROTEIN COMPLEX SUBUNIT 1"/>
    <property type="match status" value="1"/>
</dbReference>
<dbReference type="OMA" id="WSIMPLN"/>
<dbReference type="STRING" id="2903.R1EAE4"/>
<dbReference type="InterPro" id="IPR026895">
    <property type="entry name" value="EMC1"/>
</dbReference>
<name>A0A0D3J2X4_EMIH1</name>
<keyword evidence="9" id="KW-0472">Membrane</keyword>
<dbReference type="InterPro" id="IPR058545">
    <property type="entry name" value="Beta-prop_EMC1_1st"/>
</dbReference>
<dbReference type="Gene3D" id="2.130.10.10">
    <property type="entry name" value="YVTN repeat-like/Quinoprotein amine dehydrogenase"/>
    <property type="match status" value="1"/>
</dbReference>
<feature type="domain" description="ER membrane protein complex subunit 1 C-terminal" evidence="13">
    <location>
        <begin position="833"/>
        <end position="903"/>
    </location>
</feature>
<evidence type="ECO:0000259" key="13">
    <source>
        <dbReference type="Pfam" id="PF07774"/>
    </source>
</evidence>
<evidence type="ECO:0000256" key="7">
    <source>
        <dbReference type="ARBA" id="ARBA00022824"/>
    </source>
</evidence>
<feature type="chain" id="PRO_5044259754" description="ER membrane protein complex subunit 1" evidence="12">
    <location>
        <begin position="18"/>
        <end position="959"/>
    </location>
</feature>
<feature type="signal peptide" evidence="12">
    <location>
        <begin position="1"/>
        <end position="17"/>
    </location>
</feature>
<dbReference type="Pfam" id="PF25293">
    <property type="entry name" value="Beta-prop_EMC1_N"/>
    <property type="match status" value="1"/>
</dbReference>
<proteinExistence type="inferred from homology"/>
<keyword evidence="16" id="KW-1185">Reference proteome</keyword>
<accession>A0A0D3J2X4</accession>
<sequence length="959" mass="97064">MSGVAFALLALAPPALFEDQAGKFDWARENVGSVGAAVFRSVGSQRLAVVASEAAVAGIDLRTGGTAWRRVLPEGESVGGLLALGSSGVLSTGVAHRDGRAHGSVRLFSDSGALLWDAVLDAVGDAAAPPVTAATDVAIYAASATSVLALHAATGKELWRWTAPADKAGLRVAALVPQGGEVRAYGVLDGRLAVATLGASDGAPASKGVELIKGEALLGGAPLVAVPDGSRLVSLSADKAKLVVHAVGSGKAEAHPLAALLPAGAAAEALSPTPLPGGALLSLAGGGSAVVALGKGSAPARLAKHVAPAAAGGAQALAAAEWKEGGALLALARAEAGALTLQTCELAADSAACEWSAAEPLGEADGELGAGFAAWVGPYARKDGSTGARLLVRSAGDALALHVRAAAAAAEGGKGEGGRLWVREEALASVSGAELLPLPAIAIDRGAAEQRPFFGFALPAVADGIKSRLEALQRSAAEAEAEAKRLLLLGDAYGSRQVVVAATAASKLFGLHSSTGAVLWSRHVPPLAPGAPPPLLRGPFVSGSGATALVHVVATDGGRWAVLTVGPFDGSLVGERREEGELVHAAQLPGSAAGTLLLVDASLGATTHPATPAAGAELASRLSTTFFHLVSPSQVQGFGLVAAAGGGVRASARWSVALPPAASSRTAYFSHRAAVHSAVRTKGDRSVLHKYINRNVLAVGSEVKPAGGEAPYVQLLLLDSVSGRRLHSARHSNCAGPLSLLLGENTLLYSYRAEGRDGPQTTLTAAELYVNSSVASGVLSLLAMGPLDPSLRKNQFDAFAAPPPLVLSQSYAFPTSIAAMGLTLTQKGITPKQMSAADKEEGLVPYSPSLGGINALQVVSHRHTVARPRAIVAAPTVLESTSLVFSYGLDLFLTRAAPARTFDQPPPRVTRRPPPFPPPRQLNEDFNKLGLLGACLGMLVATVATSMYSARRDLNAAWA</sequence>
<keyword evidence="11" id="KW-0175">Coiled coil</keyword>
<keyword evidence="7" id="KW-0256">Endoplasmic reticulum</keyword>
<evidence type="ECO:0000259" key="14">
    <source>
        <dbReference type="Pfam" id="PF25293"/>
    </source>
</evidence>
<evidence type="ECO:0000256" key="10">
    <source>
        <dbReference type="ARBA" id="ARBA00023180"/>
    </source>
</evidence>
<dbReference type="Proteomes" id="UP000013827">
    <property type="component" value="Unassembled WGS sequence"/>
</dbReference>
<dbReference type="PaxDb" id="2903-EOD17859"/>
<dbReference type="GeneID" id="17263888"/>
<dbReference type="KEGG" id="ehx:EMIHUDRAFT_464163"/>
<dbReference type="PANTHER" id="PTHR21573:SF0">
    <property type="entry name" value="ER MEMBRANE PROTEIN COMPLEX SUBUNIT 1"/>
    <property type="match status" value="1"/>
</dbReference>
<evidence type="ECO:0000256" key="6">
    <source>
        <dbReference type="ARBA" id="ARBA00022729"/>
    </source>
</evidence>
<evidence type="ECO:0000313" key="16">
    <source>
        <dbReference type="Proteomes" id="UP000013827"/>
    </source>
</evidence>
<evidence type="ECO:0000256" key="3">
    <source>
        <dbReference type="ARBA" id="ARBA00011276"/>
    </source>
</evidence>
<dbReference type="Pfam" id="PF07774">
    <property type="entry name" value="EMC1_C"/>
    <property type="match status" value="1"/>
</dbReference>
<keyword evidence="6 12" id="KW-0732">Signal</keyword>